<proteinExistence type="predicted"/>
<dbReference type="InterPro" id="IPR011528">
    <property type="entry name" value="NERD"/>
</dbReference>
<sequence length="284" mass="31784">MELHVTRWKRYGRDRLYANLPDGTAVGWADITTGDITVLRAECRDDVIAVLTKHLQDLTELVLPDRASEVQARPMLPPLTPADDLAVNPPGQALRDLLAESGPGLVERIVSRLLRRPSEWDSWRRGLAGERRVGAELNRLGRHGWRVLHSVPLANKVDIDHLLIGPGGVFSINTKHHHKRAVWVGDDSVKVDHGKPAPYARKSRAEAKRVARVLERYCDFPVAVEPVLLFVGVTDLKVVATQLDVRVYQERQVSALAPLSGVLTVDQVERVYSVARHRQAWNHA</sequence>
<evidence type="ECO:0000259" key="1">
    <source>
        <dbReference type="PROSITE" id="PS50965"/>
    </source>
</evidence>
<feature type="domain" description="NERD" evidence="1">
    <location>
        <begin position="125"/>
        <end position="237"/>
    </location>
</feature>
<reference evidence="2 3" key="1">
    <citation type="submission" date="2016-10" db="EMBL/GenBank/DDBJ databases">
        <authorList>
            <person name="de Groot N.N."/>
        </authorList>
    </citation>
    <scope>NUCLEOTIDE SEQUENCE [LARGE SCALE GENOMIC DNA]</scope>
    <source>
        <strain evidence="2 3">DSM 40306</strain>
    </source>
</reference>
<evidence type="ECO:0000313" key="3">
    <source>
        <dbReference type="Proteomes" id="UP000182375"/>
    </source>
</evidence>
<dbReference type="PROSITE" id="PS50965">
    <property type="entry name" value="NERD"/>
    <property type="match status" value="1"/>
</dbReference>
<dbReference type="RefSeq" id="WP_244174920.1">
    <property type="nucleotide sequence ID" value="NZ_FNTD01000004.1"/>
</dbReference>
<protein>
    <submittedName>
        <fullName evidence="2">Nuclease-related domain-containing protein</fullName>
    </submittedName>
</protein>
<gene>
    <name evidence="2" type="ORF">SAMN04490357_5278</name>
</gene>
<accession>A0A1H5C2L4</accession>
<dbReference type="EMBL" id="FNTD01000004">
    <property type="protein sequence ID" value="SED60634.1"/>
    <property type="molecule type" value="Genomic_DNA"/>
</dbReference>
<evidence type="ECO:0000313" key="2">
    <source>
        <dbReference type="EMBL" id="SED60634.1"/>
    </source>
</evidence>
<organism evidence="2 3">
    <name type="scientific">Streptomyces misionensis</name>
    <dbReference type="NCBI Taxonomy" id="67331"/>
    <lineage>
        <taxon>Bacteria</taxon>
        <taxon>Bacillati</taxon>
        <taxon>Actinomycetota</taxon>
        <taxon>Actinomycetes</taxon>
        <taxon>Kitasatosporales</taxon>
        <taxon>Streptomycetaceae</taxon>
        <taxon>Streptomyces</taxon>
    </lineage>
</organism>
<dbReference type="Pfam" id="PF08378">
    <property type="entry name" value="NERD"/>
    <property type="match status" value="1"/>
</dbReference>
<name>A0A1H5C2L4_9ACTN</name>
<dbReference type="STRING" id="67331.SAMN04490357_5278"/>
<dbReference type="GeneID" id="95514356"/>
<dbReference type="AlphaFoldDB" id="A0A1H5C2L4"/>
<dbReference type="Proteomes" id="UP000182375">
    <property type="component" value="Unassembled WGS sequence"/>
</dbReference>